<comment type="similarity">
    <text evidence="3">Belongs to the smoothelin family.</text>
</comment>
<dbReference type="Ensembl" id="ENSCINT00000033607.1">
    <property type="protein sequence ID" value="ENSCINP00000036391.1"/>
    <property type="gene ID" value="ENSCING00000023103.1"/>
</dbReference>
<dbReference type="HOGENOM" id="CLU_040651_3_0_1"/>
<dbReference type="SUPFAM" id="SSF47576">
    <property type="entry name" value="Calponin-homology domain, CH-domain"/>
    <property type="match status" value="1"/>
</dbReference>
<evidence type="ECO:0000256" key="3">
    <source>
        <dbReference type="ARBA" id="ARBA00061655"/>
    </source>
</evidence>
<reference evidence="6" key="3">
    <citation type="submission" date="2025-09" db="UniProtKB">
        <authorList>
            <consortium name="Ensembl"/>
        </authorList>
    </citation>
    <scope>IDENTIFICATION</scope>
</reference>
<dbReference type="InterPro" id="IPR001715">
    <property type="entry name" value="CH_dom"/>
</dbReference>
<keyword evidence="1" id="KW-0597">Phosphoprotein</keyword>
<accession>H2Y3A6</accession>
<name>H2Y3A6_CIOIN</name>
<dbReference type="PANTHER" id="PTHR23167:SF88">
    <property type="entry name" value="CALPONIN-HOMOLOGY (CH) DOMAIN-CONTAINING PROTEIN"/>
    <property type="match status" value="1"/>
</dbReference>
<evidence type="ECO:0000256" key="1">
    <source>
        <dbReference type="ARBA" id="ARBA00022553"/>
    </source>
</evidence>
<reference evidence="7" key="1">
    <citation type="journal article" date="2002" name="Science">
        <title>The draft genome of Ciona intestinalis: insights into chordate and vertebrate origins.</title>
        <authorList>
            <person name="Dehal P."/>
            <person name="Satou Y."/>
            <person name="Campbell R.K."/>
            <person name="Chapman J."/>
            <person name="Degnan B."/>
            <person name="De Tomaso A."/>
            <person name="Davidson B."/>
            <person name="Di Gregorio A."/>
            <person name="Gelpke M."/>
            <person name="Goodstein D.M."/>
            <person name="Harafuji N."/>
            <person name="Hastings K.E."/>
            <person name="Ho I."/>
            <person name="Hotta K."/>
            <person name="Huang W."/>
            <person name="Kawashima T."/>
            <person name="Lemaire P."/>
            <person name="Martinez D."/>
            <person name="Meinertzhagen I.A."/>
            <person name="Necula S."/>
            <person name="Nonaka M."/>
            <person name="Putnam N."/>
            <person name="Rash S."/>
            <person name="Saiga H."/>
            <person name="Satake M."/>
            <person name="Terry A."/>
            <person name="Yamada L."/>
            <person name="Wang H.G."/>
            <person name="Awazu S."/>
            <person name="Azumi K."/>
            <person name="Boore J."/>
            <person name="Branno M."/>
            <person name="Chin-Bow S."/>
            <person name="DeSantis R."/>
            <person name="Doyle S."/>
            <person name="Francino P."/>
            <person name="Keys D.N."/>
            <person name="Haga S."/>
            <person name="Hayashi H."/>
            <person name="Hino K."/>
            <person name="Imai K.S."/>
            <person name="Inaba K."/>
            <person name="Kano S."/>
            <person name="Kobayashi K."/>
            <person name="Kobayashi M."/>
            <person name="Lee B.I."/>
            <person name="Makabe K.W."/>
            <person name="Manohar C."/>
            <person name="Matassi G."/>
            <person name="Medina M."/>
            <person name="Mochizuki Y."/>
            <person name="Mount S."/>
            <person name="Morishita T."/>
            <person name="Miura S."/>
            <person name="Nakayama A."/>
            <person name="Nishizaka S."/>
            <person name="Nomoto H."/>
            <person name="Ohta F."/>
            <person name="Oishi K."/>
            <person name="Rigoutsos I."/>
            <person name="Sano M."/>
            <person name="Sasaki A."/>
            <person name="Sasakura Y."/>
            <person name="Shoguchi E."/>
            <person name="Shin-i T."/>
            <person name="Spagnuolo A."/>
            <person name="Stainier D."/>
            <person name="Suzuki M.M."/>
            <person name="Tassy O."/>
            <person name="Takatori N."/>
            <person name="Tokuoka M."/>
            <person name="Yagi K."/>
            <person name="Yoshizaki F."/>
            <person name="Wada S."/>
            <person name="Zhang C."/>
            <person name="Hyatt P.D."/>
            <person name="Larimer F."/>
            <person name="Detter C."/>
            <person name="Doggett N."/>
            <person name="Glavina T."/>
            <person name="Hawkins T."/>
            <person name="Richardson P."/>
            <person name="Lucas S."/>
            <person name="Kohara Y."/>
            <person name="Levine M."/>
            <person name="Satoh N."/>
            <person name="Rokhsar D.S."/>
        </authorList>
    </citation>
    <scope>NUCLEOTIDE SEQUENCE [LARGE SCALE GENOMIC DNA]</scope>
</reference>
<evidence type="ECO:0000256" key="4">
    <source>
        <dbReference type="SAM" id="MobiDB-lite"/>
    </source>
</evidence>
<dbReference type="InParanoid" id="H2Y3A6"/>
<dbReference type="STRING" id="7719.ENSCINP00000036391"/>
<proteinExistence type="inferred from homology"/>
<feature type="domain" description="Calponin-homology (CH)" evidence="5">
    <location>
        <begin position="32"/>
        <end position="137"/>
    </location>
</feature>
<evidence type="ECO:0000259" key="5">
    <source>
        <dbReference type="PROSITE" id="PS50021"/>
    </source>
</evidence>
<dbReference type="Gene3D" id="1.10.418.10">
    <property type="entry name" value="Calponin-like domain"/>
    <property type="match status" value="1"/>
</dbReference>
<dbReference type="Pfam" id="PF00307">
    <property type="entry name" value="CH"/>
    <property type="match status" value="1"/>
</dbReference>
<evidence type="ECO:0000313" key="6">
    <source>
        <dbReference type="Ensembl" id="ENSCINP00000036391.1"/>
    </source>
</evidence>
<dbReference type="GeneTree" id="ENSGT00940000154495"/>
<dbReference type="InterPro" id="IPR050540">
    <property type="entry name" value="F-actin_Monoox_Mical"/>
</dbReference>
<dbReference type="AlphaFoldDB" id="H2Y3A6"/>
<keyword evidence="7" id="KW-1185">Reference proteome</keyword>
<dbReference type="Proteomes" id="UP000008144">
    <property type="component" value="Unassembled WGS sequence"/>
</dbReference>
<evidence type="ECO:0000313" key="7">
    <source>
        <dbReference type="Proteomes" id="UP000008144"/>
    </source>
</evidence>
<feature type="region of interest" description="Disordered" evidence="4">
    <location>
        <begin position="1"/>
        <end position="23"/>
    </location>
</feature>
<sequence>RKMFTAMDNSSNKSTGGKKVGRSPTFVVPNANNVKQMLLKWCQAKTRGYDHVDINNFSGSWASGMAFCALVHNFFPEAYDYSTLDPKARAKNFTLAFDAAERLGEIPPLLDPEDMIRMAEPDWKCVYTYIMEFYKRI</sequence>
<dbReference type="FunFam" id="1.10.418.10:FF:000009">
    <property type="entry name" value="smoothelin isoform X2"/>
    <property type="match status" value="1"/>
</dbReference>
<dbReference type="SMART" id="SM00033">
    <property type="entry name" value="CH"/>
    <property type="match status" value="1"/>
</dbReference>
<reference evidence="6" key="2">
    <citation type="submission" date="2025-08" db="UniProtKB">
        <authorList>
            <consortium name="Ensembl"/>
        </authorList>
    </citation>
    <scope>IDENTIFICATION</scope>
</reference>
<organism evidence="6 7">
    <name type="scientific">Ciona intestinalis</name>
    <name type="common">Transparent sea squirt</name>
    <name type="synonym">Ascidia intestinalis</name>
    <dbReference type="NCBI Taxonomy" id="7719"/>
    <lineage>
        <taxon>Eukaryota</taxon>
        <taxon>Metazoa</taxon>
        <taxon>Chordata</taxon>
        <taxon>Tunicata</taxon>
        <taxon>Ascidiacea</taxon>
        <taxon>Phlebobranchia</taxon>
        <taxon>Cionidae</taxon>
        <taxon>Ciona</taxon>
    </lineage>
</organism>
<dbReference type="InterPro" id="IPR036872">
    <property type="entry name" value="CH_dom_sf"/>
</dbReference>
<dbReference type="OMA" id="NDYERRM"/>
<keyword evidence="2" id="KW-0175">Coiled coil</keyword>
<evidence type="ECO:0000256" key="2">
    <source>
        <dbReference type="ARBA" id="ARBA00023054"/>
    </source>
</evidence>
<dbReference type="PANTHER" id="PTHR23167">
    <property type="entry name" value="CALPONIN HOMOLOGY DOMAIN-CONTAINING PROTEIN DDB_G0272472-RELATED"/>
    <property type="match status" value="1"/>
</dbReference>
<protein>
    <recommendedName>
        <fullName evidence="5">Calponin-homology (CH) domain-containing protein</fullName>
    </recommendedName>
</protein>
<dbReference type="PROSITE" id="PS50021">
    <property type="entry name" value="CH"/>
    <property type="match status" value="1"/>
</dbReference>